<evidence type="ECO:0000256" key="1">
    <source>
        <dbReference type="SAM" id="MobiDB-lite"/>
    </source>
</evidence>
<protein>
    <recommendedName>
        <fullName evidence="3">RWD domain-containing protein</fullName>
    </recommendedName>
</protein>
<reference evidence="2" key="1">
    <citation type="journal article" date="2013" name="Eukaryot. Cell">
        <title>Extremely Reduced Levels of Heterozygosity in the Vertebrate Pathogen Encephalitozoon cuniculi.</title>
        <authorList>
            <person name="Selman M."/>
            <person name="Sak B."/>
            <person name="Kvac M."/>
            <person name="Farinelli L."/>
            <person name="Weiss L.M."/>
            <person name="Corradi N."/>
        </authorList>
    </citation>
    <scope>NUCLEOTIDE SEQUENCE</scope>
</reference>
<dbReference type="EMBL" id="KC513627">
    <property type="protein sequence ID" value="AGE96618.1"/>
    <property type="molecule type" value="Genomic_DNA"/>
</dbReference>
<sequence length="152" mass="17686">MDEYDALQYIFGDSLRHRTEDTGSVYEISVGEKRFEFLCREDYPNSMPEVLSNAGDDVLAEAARDARKYISTPMIFDIIRLVVRKLEKSGIKGNEKRTSTSWSADNGHKITEEDFRNWKMKAPRTEKPRAGKTGKEIFLERRRNKEDVQDDM</sequence>
<feature type="region of interest" description="Disordered" evidence="1">
    <location>
        <begin position="122"/>
        <end position="152"/>
    </location>
</feature>
<evidence type="ECO:0008006" key="3">
    <source>
        <dbReference type="Google" id="ProtNLM"/>
    </source>
</evidence>
<dbReference type="VEuPathDB" id="MicrosporidiaDB:AEWQ_091140"/>
<dbReference type="VEuPathDB" id="MicrosporidiaDB:AEWD_091150"/>
<proteinExistence type="predicted"/>
<organism evidence="2">
    <name type="scientific">Encephalitozoon cuniculi</name>
    <name type="common">Microsporidian parasite</name>
    <dbReference type="NCBI Taxonomy" id="6035"/>
    <lineage>
        <taxon>Eukaryota</taxon>
        <taxon>Fungi</taxon>
        <taxon>Fungi incertae sedis</taxon>
        <taxon>Microsporidia</taxon>
        <taxon>Unikaryonidae</taxon>
        <taxon>Encephalitozoon</taxon>
    </lineage>
</organism>
<accession>M1K6C8</accession>
<name>M1K6C8_ENCCN</name>
<evidence type="ECO:0000313" key="2">
    <source>
        <dbReference type="EMBL" id="AGE96618.1"/>
    </source>
</evidence>
<dbReference type="AlphaFoldDB" id="M1K6C8"/>
<dbReference type="VEuPathDB" id="MicrosporidiaDB:AEWR_091130"/>
<dbReference type="VEuPathDB" id="MicrosporidiaDB:ECU09_1110"/>
<gene>
    <name evidence="2" type="ORF">ECU09_1110</name>
</gene>
<dbReference type="VEuPathDB" id="MicrosporidiaDB:M970_091130"/>
<dbReference type="OMA" id="TWIRNNQ"/>